<evidence type="ECO:0000259" key="4">
    <source>
        <dbReference type="PROSITE" id="PS50102"/>
    </source>
</evidence>
<feature type="domain" description="RRM" evidence="4">
    <location>
        <begin position="95"/>
        <end position="172"/>
    </location>
</feature>
<organism evidence="5 6">
    <name type="scientific">Ogataea philodendri</name>
    <dbReference type="NCBI Taxonomy" id="1378263"/>
    <lineage>
        <taxon>Eukaryota</taxon>
        <taxon>Fungi</taxon>
        <taxon>Dikarya</taxon>
        <taxon>Ascomycota</taxon>
        <taxon>Saccharomycotina</taxon>
        <taxon>Pichiomycetes</taxon>
        <taxon>Pichiales</taxon>
        <taxon>Pichiaceae</taxon>
        <taxon>Ogataea</taxon>
    </lineage>
</organism>
<dbReference type="RefSeq" id="XP_046064850.1">
    <property type="nucleotide sequence ID" value="XM_046204818.1"/>
</dbReference>
<keyword evidence="1" id="KW-0677">Repeat</keyword>
<dbReference type="Gene3D" id="3.30.70.330">
    <property type="match status" value="3"/>
</dbReference>
<dbReference type="InterPro" id="IPR003954">
    <property type="entry name" value="RRM_euk-type"/>
</dbReference>
<proteinExistence type="predicted"/>
<dbReference type="CDD" id="cd00590">
    <property type="entry name" value="RRM_SF"/>
    <property type="match status" value="2"/>
</dbReference>
<dbReference type="Proteomes" id="UP000769157">
    <property type="component" value="Unassembled WGS sequence"/>
</dbReference>
<feature type="domain" description="RRM" evidence="4">
    <location>
        <begin position="188"/>
        <end position="266"/>
    </location>
</feature>
<dbReference type="EMBL" id="JAEUBE010000055">
    <property type="protein sequence ID" value="KAH3671674.1"/>
    <property type="molecule type" value="Genomic_DNA"/>
</dbReference>
<dbReference type="InterPro" id="IPR000504">
    <property type="entry name" value="RRM_dom"/>
</dbReference>
<dbReference type="SUPFAM" id="SSF54928">
    <property type="entry name" value="RNA-binding domain, RBD"/>
    <property type="match status" value="2"/>
</dbReference>
<feature type="domain" description="RRM" evidence="4">
    <location>
        <begin position="329"/>
        <end position="425"/>
    </location>
</feature>
<reference evidence="5" key="2">
    <citation type="submission" date="2021-01" db="EMBL/GenBank/DDBJ databases">
        <authorList>
            <person name="Schikora-Tamarit M.A."/>
        </authorList>
    </citation>
    <scope>NUCLEOTIDE SEQUENCE</scope>
    <source>
        <strain evidence="5">CBS6075</strain>
    </source>
</reference>
<dbReference type="PROSITE" id="PS50102">
    <property type="entry name" value="RRM"/>
    <property type="match status" value="3"/>
</dbReference>
<evidence type="ECO:0000256" key="2">
    <source>
        <dbReference type="ARBA" id="ARBA00022884"/>
    </source>
</evidence>
<dbReference type="Pfam" id="PF00076">
    <property type="entry name" value="RRM_1"/>
    <property type="match status" value="4"/>
</dbReference>
<accession>A0A9P8TAJ4</accession>
<dbReference type="InterPro" id="IPR035979">
    <property type="entry name" value="RBD_domain_sf"/>
</dbReference>
<evidence type="ECO:0000313" key="6">
    <source>
        <dbReference type="Proteomes" id="UP000769157"/>
    </source>
</evidence>
<name>A0A9P8TAJ4_9ASCO</name>
<gene>
    <name evidence="5" type="ORF">OGAPHI_000379</name>
</gene>
<dbReference type="AlphaFoldDB" id="A0A9P8TAJ4"/>
<dbReference type="InterPro" id="IPR012677">
    <property type="entry name" value="Nucleotide-bd_a/b_plait_sf"/>
</dbReference>
<reference evidence="5" key="1">
    <citation type="journal article" date="2021" name="Open Biol.">
        <title>Shared evolutionary footprints suggest mitochondrial oxidative damage underlies multiple complex I losses in fungi.</title>
        <authorList>
            <person name="Schikora-Tamarit M.A."/>
            <person name="Marcet-Houben M."/>
            <person name="Nosek J."/>
            <person name="Gabaldon T."/>
        </authorList>
    </citation>
    <scope>NUCLEOTIDE SEQUENCE</scope>
    <source>
        <strain evidence="5">CBS6075</strain>
    </source>
</reference>
<keyword evidence="6" id="KW-1185">Reference proteome</keyword>
<keyword evidence="2 3" id="KW-0694">RNA-binding</keyword>
<dbReference type="GO" id="GO:0003723">
    <property type="term" value="F:RNA binding"/>
    <property type="evidence" value="ECO:0007669"/>
    <property type="project" value="UniProtKB-UniRule"/>
</dbReference>
<dbReference type="SMART" id="SM00360">
    <property type="entry name" value="RRM"/>
    <property type="match status" value="3"/>
</dbReference>
<evidence type="ECO:0000256" key="1">
    <source>
        <dbReference type="ARBA" id="ARBA00022737"/>
    </source>
</evidence>
<evidence type="ECO:0000313" key="5">
    <source>
        <dbReference type="EMBL" id="KAH3671674.1"/>
    </source>
</evidence>
<comment type="caution">
    <text evidence="5">The sequence shown here is derived from an EMBL/GenBank/DDBJ whole genome shotgun (WGS) entry which is preliminary data.</text>
</comment>
<dbReference type="PANTHER" id="PTHR24012">
    <property type="entry name" value="RNA BINDING PROTEIN"/>
    <property type="match status" value="1"/>
</dbReference>
<protein>
    <recommendedName>
        <fullName evidence="4">RRM domain-containing protein</fullName>
    </recommendedName>
</protein>
<dbReference type="OrthoDB" id="6159137at2759"/>
<evidence type="ECO:0000256" key="3">
    <source>
        <dbReference type="PROSITE-ProRule" id="PRU00176"/>
    </source>
</evidence>
<sequence>MTSPELTESVNSIYTFKLYEDLTLLDTVLAAFKEAQADHDIRYELLKGNCESPKTAFVRFEDPDTSHKFQQFLKQRGLEYEPVPNESELNLQLPGNLYVRGLLPTTTSDDLLRIFSTVGNPVSCKIIKDDYGVSKGYGFINFADRVEAQKAIDSLNGSDIEGNHLFVNHHISKRDRLKELEMKKLKYTNLYVKNFPDDLPKERLTEVFGKYGDIESVFLPQSSDNLNKGYAFINFKTHEDAMKAQEELDGFEISPGFNLQLGKAERRKDRMQHQVVNYNGSYYPYQSPYVPAQPEPSNSMYPSFIVSPDSNLISTATGLPIAGPQFQDSNLYITHLPLDFKDQDLYDLFTQFGQIMSAKIMTYPPADSAVIDEDDETENHAREGRSRGFGFVCFNKPLDASKALVAMNGYRVDESHVLEVSFAQRKENKYEKGRLHHHNQNHLGNFYNYLNQNFTKRSFSFPSSMPNGGFVPVTAPAQSPVQYSPIGSPGRPQPNSRTMSVPYVSYNPYYFYPYQVQTPPYATENLSEEQEYMEQK</sequence>
<dbReference type="SMART" id="SM00361">
    <property type="entry name" value="RRM_1"/>
    <property type="match status" value="2"/>
</dbReference>
<dbReference type="GeneID" id="70232347"/>